<dbReference type="PANTHER" id="PTHR42794:SF1">
    <property type="entry name" value="HEMIN IMPORT ATP-BINDING PROTEIN HMUV"/>
    <property type="match status" value="1"/>
</dbReference>
<dbReference type="EMBL" id="QANS01000002">
    <property type="protein sequence ID" value="PTU31943.1"/>
    <property type="molecule type" value="Genomic_DNA"/>
</dbReference>
<keyword evidence="3 7" id="KW-0067">ATP-binding</keyword>
<name>A0A2T5MH98_9GAMM</name>
<evidence type="ECO:0000313" key="7">
    <source>
        <dbReference type="EMBL" id="PTU31943.1"/>
    </source>
</evidence>
<dbReference type="NCBIfam" id="NF010068">
    <property type="entry name" value="PRK13548.1"/>
    <property type="match status" value="1"/>
</dbReference>
<dbReference type="Proteomes" id="UP000244248">
    <property type="component" value="Unassembled WGS sequence"/>
</dbReference>
<keyword evidence="1" id="KW-0813">Transport</keyword>
<dbReference type="PANTHER" id="PTHR42794">
    <property type="entry name" value="HEMIN IMPORT ATP-BINDING PROTEIN HMUV"/>
    <property type="match status" value="1"/>
</dbReference>
<dbReference type="RefSeq" id="WP_107939133.1">
    <property type="nucleotide sequence ID" value="NZ_QANS01000002.1"/>
</dbReference>
<dbReference type="PROSITE" id="PS50893">
    <property type="entry name" value="ABC_TRANSPORTER_2"/>
    <property type="match status" value="1"/>
</dbReference>
<evidence type="ECO:0000256" key="5">
    <source>
        <dbReference type="ARBA" id="ARBA00037066"/>
    </source>
</evidence>
<dbReference type="SMART" id="SM00382">
    <property type="entry name" value="AAA"/>
    <property type="match status" value="1"/>
</dbReference>
<feature type="domain" description="ABC transporter" evidence="6">
    <location>
        <begin position="3"/>
        <end position="241"/>
    </location>
</feature>
<dbReference type="GO" id="GO:0016887">
    <property type="term" value="F:ATP hydrolysis activity"/>
    <property type="evidence" value="ECO:0007669"/>
    <property type="project" value="InterPro"/>
</dbReference>
<dbReference type="AlphaFoldDB" id="A0A2T5MH98"/>
<dbReference type="Pfam" id="PF00005">
    <property type="entry name" value="ABC_tran"/>
    <property type="match status" value="1"/>
</dbReference>
<reference evidence="7 8" key="1">
    <citation type="submission" date="2018-04" db="EMBL/GenBank/DDBJ databases">
        <title>Novel species isolated from glacier.</title>
        <authorList>
            <person name="Liu Q."/>
            <person name="Xin Y.-H."/>
        </authorList>
    </citation>
    <scope>NUCLEOTIDE SEQUENCE [LARGE SCALE GENOMIC DNA]</scope>
    <source>
        <strain evidence="7 8">GT1R17</strain>
    </source>
</reference>
<organism evidence="7 8">
    <name type="scientific">Stenotrophobium rhamnosiphilum</name>
    <dbReference type="NCBI Taxonomy" id="2029166"/>
    <lineage>
        <taxon>Bacteria</taxon>
        <taxon>Pseudomonadati</taxon>
        <taxon>Pseudomonadota</taxon>
        <taxon>Gammaproteobacteria</taxon>
        <taxon>Nevskiales</taxon>
        <taxon>Nevskiaceae</taxon>
        <taxon>Stenotrophobium</taxon>
    </lineage>
</organism>
<evidence type="ECO:0000256" key="3">
    <source>
        <dbReference type="ARBA" id="ARBA00022840"/>
    </source>
</evidence>
<accession>A0A2T5MH98</accession>
<comment type="caution">
    <text evidence="7">The sequence shown here is derived from an EMBL/GenBank/DDBJ whole genome shotgun (WGS) entry which is preliminary data.</text>
</comment>
<dbReference type="SUPFAM" id="SSF52540">
    <property type="entry name" value="P-loop containing nucleoside triphosphate hydrolases"/>
    <property type="match status" value="1"/>
</dbReference>
<dbReference type="PROSITE" id="PS00211">
    <property type="entry name" value="ABC_TRANSPORTER_1"/>
    <property type="match status" value="1"/>
</dbReference>
<dbReference type="OrthoDB" id="5292475at2"/>
<keyword evidence="2" id="KW-0547">Nucleotide-binding</keyword>
<dbReference type="InterPro" id="IPR017871">
    <property type="entry name" value="ABC_transporter-like_CS"/>
</dbReference>
<comment type="function">
    <text evidence="5">Part of the ABC transporter complex HmuTUV involved in hemin import. Responsible for energy coupling to the transport system.</text>
</comment>
<dbReference type="InterPro" id="IPR003439">
    <property type="entry name" value="ABC_transporter-like_ATP-bd"/>
</dbReference>
<dbReference type="InterPro" id="IPR003593">
    <property type="entry name" value="AAA+_ATPase"/>
</dbReference>
<evidence type="ECO:0000256" key="2">
    <source>
        <dbReference type="ARBA" id="ARBA00022741"/>
    </source>
</evidence>
<keyword evidence="4" id="KW-1278">Translocase</keyword>
<dbReference type="Gene3D" id="3.40.50.300">
    <property type="entry name" value="P-loop containing nucleotide triphosphate hydrolases"/>
    <property type="match status" value="1"/>
</dbReference>
<proteinExistence type="predicted"/>
<keyword evidence="8" id="KW-1185">Reference proteome</keyword>
<evidence type="ECO:0000256" key="1">
    <source>
        <dbReference type="ARBA" id="ARBA00022448"/>
    </source>
</evidence>
<dbReference type="GO" id="GO:0005524">
    <property type="term" value="F:ATP binding"/>
    <property type="evidence" value="ECO:0007669"/>
    <property type="project" value="UniProtKB-KW"/>
</dbReference>
<sequence length="259" mass="28476">MSLRAVDVSSRIGTRTLLNQVSVNVEPGRVHAVLGPNGAGKSTLLKLLSGEQRATSGQVLLEDRDIKAWPAMERARRRAVLPQSESLSFDFTVRQVVSLGRMPCQLQTPTREREIISAALEATGVLNFDERLYPTLSGGERMRVQLARVLAQIWESADHPRYLLLDEPTASLDLAHQHSCLRLARRFAAEGTGVLLVLHDPNLALTYADDVTLLCCGQIVAQGSPAQVLTQKHLEHVYGVKIDILHSPTTQKPFIAVHS</sequence>
<evidence type="ECO:0000256" key="4">
    <source>
        <dbReference type="ARBA" id="ARBA00022967"/>
    </source>
</evidence>
<evidence type="ECO:0000313" key="8">
    <source>
        <dbReference type="Proteomes" id="UP000244248"/>
    </source>
</evidence>
<dbReference type="CDD" id="cd03214">
    <property type="entry name" value="ABC_Iron-Siderophores_B12_Hemin"/>
    <property type="match status" value="1"/>
</dbReference>
<dbReference type="InterPro" id="IPR027417">
    <property type="entry name" value="P-loop_NTPase"/>
</dbReference>
<gene>
    <name evidence="7" type="ORF">CJD38_04465</name>
</gene>
<protein>
    <submittedName>
        <fullName evidence="7">Heme ABC transporter ATP-binding protein</fullName>
    </submittedName>
</protein>
<evidence type="ECO:0000259" key="6">
    <source>
        <dbReference type="PROSITE" id="PS50893"/>
    </source>
</evidence>